<evidence type="ECO:0000313" key="3">
    <source>
        <dbReference type="Proteomes" id="UP001054945"/>
    </source>
</evidence>
<accession>A0AAV4WF06</accession>
<dbReference type="Proteomes" id="UP001054945">
    <property type="component" value="Unassembled WGS sequence"/>
</dbReference>
<name>A0AAV4WF06_CAEEX</name>
<reference evidence="2 3" key="1">
    <citation type="submission" date="2021-06" db="EMBL/GenBank/DDBJ databases">
        <title>Caerostris extrusa draft genome.</title>
        <authorList>
            <person name="Kono N."/>
            <person name="Arakawa K."/>
        </authorList>
    </citation>
    <scope>NUCLEOTIDE SEQUENCE [LARGE SCALE GENOMIC DNA]</scope>
</reference>
<evidence type="ECO:0000256" key="1">
    <source>
        <dbReference type="SAM" id="MobiDB-lite"/>
    </source>
</evidence>
<protein>
    <submittedName>
        <fullName evidence="2">Uncharacterized protein</fullName>
    </submittedName>
</protein>
<gene>
    <name evidence="2" type="ORF">CEXT_418071</name>
</gene>
<comment type="caution">
    <text evidence="2">The sequence shown here is derived from an EMBL/GenBank/DDBJ whole genome shotgun (WGS) entry which is preliminary data.</text>
</comment>
<feature type="region of interest" description="Disordered" evidence="1">
    <location>
        <begin position="71"/>
        <end position="92"/>
    </location>
</feature>
<dbReference type="AlphaFoldDB" id="A0AAV4WF06"/>
<proteinExistence type="predicted"/>
<organism evidence="2 3">
    <name type="scientific">Caerostris extrusa</name>
    <name type="common">Bark spider</name>
    <name type="synonym">Caerostris bankana</name>
    <dbReference type="NCBI Taxonomy" id="172846"/>
    <lineage>
        <taxon>Eukaryota</taxon>
        <taxon>Metazoa</taxon>
        <taxon>Ecdysozoa</taxon>
        <taxon>Arthropoda</taxon>
        <taxon>Chelicerata</taxon>
        <taxon>Arachnida</taxon>
        <taxon>Araneae</taxon>
        <taxon>Araneomorphae</taxon>
        <taxon>Entelegynae</taxon>
        <taxon>Araneoidea</taxon>
        <taxon>Araneidae</taxon>
        <taxon>Caerostris</taxon>
    </lineage>
</organism>
<keyword evidence="3" id="KW-1185">Reference proteome</keyword>
<evidence type="ECO:0000313" key="2">
    <source>
        <dbReference type="EMBL" id="GIY80799.1"/>
    </source>
</evidence>
<feature type="compositionally biased region" description="Polar residues" evidence="1">
    <location>
        <begin position="83"/>
        <end position="92"/>
    </location>
</feature>
<sequence length="92" mass="10593">MKELISEVERCSISRLELMMVWILALSFHQFKFLRIILDNVGSRTEGTALVENVVEAMKVKQRDEFLPSCGPRSRGETRLHSTEFQTGLSHQ</sequence>
<dbReference type="EMBL" id="BPLR01016054">
    <property type="protein sequence ID" value="GIY80799.1"/>
    <property type="molecule type" value="Genomic_DNA"/>
</dbReference>